<feature type="non-terminal residue" evidence="1">
    <location>
        <position position="60"/>
    </location>
</feature>
<comment type="caution">
    <text evidence="1">The sequence shown here is derived from an EMBL/GenBank/DDBJ whole genome shotgun (WGS) entry which is preliminary data.</text>
</comment>
<dbReference type="EMBL" id="CAJOBH010112006">
    <property type="protein sequence ID" value="CAF4666343.1"/>
    <property type="molecule type" value="Genomic_DNA"/>
</dbReference>
<protein>
    <submittedName>
        <fullName evidence="1">Uncharacterized protein</fullName>
    </submittedName>
</protein>
<reference evidence="1" key="1">
    <citation type="submission" date="2021-02" db="EMBL/GenBank/DDBJ databases">
        <authorList>
            <person name="Nowell W R."/>
        </authorList>
    </citation>
    <scope>NUCLEOTIDE SEQUENCE</scope>
</reference>
<dbReference type="Proteomes" id="UP000681967">
    <property type="component" value="Unassembled WGS sequence"/>
</dbReference>
<evidence type="ECO:0000313" key="3">
    <source>
        <dbReference type="Proteomes" id="UP000681967"/>
    </source>
</evidence>
<gene>
    <name evidence="1" type="ORF">BYL167_LOCUS31727</name>
    <name evidence="2" type="ORF">BYL167_LOCUS42792</name>
</gene>
<sequence length="60" mass="7145">HIDPIYKVHFQIKPIFNRFHIDNKDQFGQINVILTYSDNTSVSLDDIPSNYYDLEIDMSR</sequence>
<evidence type="ECO:0000313" key="2">
    <source>
        <dbReference type="EMBL" id="CAF4666343.1"/>
    </source>
</evidence>
<name>A0A8S2VKN4_9BILA</name>
<feature type="non-terminal residue" evidence="1">
    <location>
        <position position="1"/>
    </location>
</feature>
<dbReference type="EMBL" id="CAJOBH010056635">
    <property type="protein sequence ID" value="CAF4405124.1"/>
    <property type="molecule type" value="Genomic_DNA"/>
</dbReference>
<proteinExistence type="predicted"/>
<organism evidence="1 3">
    <name type="scientific">Rotaria magnacalcarata</name>
    <dbReference type="NCBI Taxonomy" id="392030"/>
    <lineage>
        <taxon>Eukaryota</taxon>
        <taxon>Metazoa</taxon>
        <taxon>Spiralia</taxon>
        <taxon>Gnathifera</taxon>
        <taxon>Rotifera</taxon>
        <taxon>Eurotatoria</taxon>
        <taxon>Bdelloidea</taxon>
        <taxon>Philodinida</taxon>
        <taxon>Philodinidae</taxon>
        <taxon>Rotaria</taxon>
    </lineage>
</organism>
<accession>A0A8S2VKN4</accession>
<dbReference type="AlphaFoldDB" id="A0A8S2VKN4"/>
<evidence type="ECO:0000313" key="1">
    <source>
        <dbReference type="EMBL" id="CAF4405124.1"/>
    </source>
</evidence>